<evidence type="ECO:0000259" key="5">
    <source>
        <dbReference type="Pfam" id="PF01137"/>
    </source>
</evidence>
<dbReference type="GO" id="GO:0000472">
    <property type="term" value="P:endonucleolytic cleavage to generate mature 5'-end of SSU-rRNA from (SSU-rRNA, 5.8S rRNA, LSU-rRNA)"/>
    <property type="evidence" value="ECO:0007669"/>
    <property type="project" value="EnsemblFungi"/>
</dbReference>
<dbReference type="InterPro" id="IPR013792">
    <property type="entry name" value="RNA3'P_cycl/enolpyr_Trfase_a/b"/>
</dbReference>
<dbReference type="CDD" id="cd00875">
    <property type="entry name" value="RNA_Cyclase_Class_I"/>
    <property type="match status" value="1"/>
</dbReference>
<evidence type="ECO:0000259" key="6">
    <source>
        <dbReference type="Pfam" id="PF05189"/>
    </source>
</evidence>
<dbReference type="InterPro" id="IPR036553">
    <property type="entry name" value="RPTC_insert"/>
</dbReference>
<dbReference type="PANTHER" id="PTHR11096:SF1">
    <property type="entry name" value="RNA 3'-TERMINAL PHOSPHATE CYCLASE-LIKE PROTEIN"/>
    <property type="match status" value="1"/>
</dbReference>
<keyword evidence="3" id="KW-0690">Ribosome biogenesis</keyword>
<dbReference type="InterPro" id="IPR023797">
    <property type="entry name" value="RNA3'_phos_cyclase_dom"/>
</dbReference>
<dbReference type="InterPro" id="IPR000228">
    <property type="entry name" value="RNA3'_term_phos_cyc"/>
</dbReference>
<dbReference type="InterPro" id="IPR037136">
    <property type="entry name" value="RNA3'_phos_cyclase_dom_sf"/>
</dbReference>
<dbReference type="Pfam" id="PF05189">
    <property type="entry name" value="RTC_insert"/>
    <property type="match status" value="1"/>
</dbReference>
<evidence type="ECO:0000256" key="1">
    <source>
        <dbReference type="ARBA" id="ARBA00004604"/>
    </source>
</evidence>
<evidence type="ECO:0000256" key="4">
    <source>
        <dbReference type="ARBA" id="ARBA00023242"/>
    </source>
</evidence>
<dbReference type="Proteomes" id="UP000193719">
    <property type="component" value="Unassembled WGS sequence"/>
</dbReference>
<evidence type="ECO:0000256" key="3">
    <source>
        <dbReference type="ARBA" id="ARBA00022517"/>
    </source>
</evidence>
<organism evidence="7 8">
    <name type="scientific">Piromyces finnis</name>
    <dbReference type="NCBI Taxonomy" id="1754191"/>
    <lineage>
        <taxon>Eukaryota</taxon>
        <taxon>Fungi</taxon>
        <taxon>Fungi incertae sedis</taxon>
        <taxon>Chytridiomycota</taxon>
        <taxon>Chytridiomycota incertae sedis</taxon>
        <taxon>Neocallimastigomycetes</taxon>
        <taxon>Neocallimastigales</taxon>
        <taxon>Neocallimastigaceae</taxon>
        <taxon>Piromyces</taxon>
    </lineage>
</organism>
<dbReference type="Gene3D" id="3.30.360.20">
    <property type="entry name" value="RNA 3'-terminal phosphate cyclase, insert domain"/>
    <property type="match status" value="1"/>
</dbReference>
<comment type="caution">
    <text evidence="7">The sequence shown here is derived from an EMBL/GenBank/DDBJ whole genome shotgun (WGS) entry which is preliminary data.</text>
</comment>
<reference evidence="7 8" key="1">
    <citation type="submission" date="2016-08" db="EMBL/GenBank/DDBJ databases">
        <title>Genomes of anaerobic fungi encode conserved fungal cellulosomes for biomass hydrolysis.</title>
        <authorList>
            <consortium name="DOE Joint Genome Institute"/>
            <person name="Haitjema C.H."/>
            <person name="Gilmore S.P."/>
            <person name="Henske J.K."/>
            <person name="Solomon K.V."/>
            <person name="De Groot R."/>
            <person name="Kuo A."/>
            <person name="Mondo S.J."/>
            <person name="Salamov A.A."/>
            <person name="Labutti K."/>
            <person name="Zhao Z."/>
            <person name="Chiniquy J."/>
            <person name="Barry K."/>
            <person name="Brewer H.M."/>
            <person name="Purvine S.O."/>
            <person name="Wright A.T."/>
            <person name="Boxma B."/>
            <person name="Van Alen T."/>
            <person name="Hackstein J.H."/>
            <person name="Baker S.E."/>
            <person name="Grigoriev I.V."/>
            <person name="O'Malley M.A."/>
        </authorList>
    </citation>
    <scope>NUCLEOTIDE SEQUENCE [LARGE SCALE GENOMIC DNA]</scope>
    <source>
        <strain evidence="8">finn</strain>
    </source>
</reference>
<reference evidence="7 8" key="2">
    <citation type="submission" date="2016-08" db="EMBL/GenBank/DDBJ databases">
        <title>Pervasive Adenine N6-methylation of Active Genes in Fungi.</title>
        <authorList>
            <consortium name="DOE Joint Genome Institute"/>
            <person name="Mondo S.J."/>
            <person name="Dannebaum R.O."/>
            <person name="Kuo R.C."/>
            <person name="Labutti K."/>
            <person name="Haridas S."/>
            <person name="Kuo A."/>
            <person name="Salamov A."/>
            <person name="Ahrendt S.R."/>
            <person name="Lipzen A."/>
            <person name="Sullivan W."/>
            <person name="Andreopoulos W.B."/>
            <person name="Clum A."/>
            <person name="Lindquist E."/>
            <person name="Daum C."/>
            <person name="Ramamoorthy G.K."/>
            <person name="Gryganskyi A."/>
            <person name="Culley D."/>
            <person name="Magnuson J.K."/>
            <person name="James T.Y."/>
            <person name="O'Malley M.A."/>
            <person name="Stajich J.E."/>
            <person name="Spatafora J.W."/>
            <person name="Visel A."/>
            <person name="Grigoriev I.V."/>
        </authorList>
    </citation>
    <scope>NUCLEOTIDE SEQUENCE [LARGE SCALE GENOMIC DNA]</scope>
    <source>
        <strain evidence="8">finn</strain>
    </source>
</reference>
<dbReference type="STRING" id="1754191.A0A1Y1VIT5"/>
<dbReference type="OrthoDB" id="1911237at2759"/>
<dbReference type="GO" id="GO:2000232">
    <property type="term" value="P:regulation of rRNA processing"/>
    <property type="evidence" value="ECO:0007669"/>
    <property type="project" value="EnsemblFungi"/>
</dbReference>
<keyword evidence="4" id="KW-0539">Nucleus</keyword>
<comment type="subcellular location">
    <subcellularLocation>
        <location evidence="1">Nucleus</location>
        <location evidence="1">Nucleolus</location>
    </subcellularLocation>
</comment>
<dbReference type="GO" id="GO:0004521">
    <property type="term" value="F:RNA endonuclease activity"/>
    <property type="evidence" value="ECO:0007669"/>
    <property type="project" value="EnsemblFungi"/>
</dbReference>
<accession>A0A1Y1VIT5</accession>
<dbReference type="Pfam" id="PF01137">
    <property type="entry name" value="RTC"/>
    <property type="match status" value="1"/>
</dbReference>
<dbReference type="GO" id="GO:0032040">
    <property type="term" value="C:small-subunit processome"/>
    <property type="evidence" value="ECO:0007669"/>
    <property type="project" value="EnsemblFungi"/>
</dbReference>
<gene>
    <name evidence="7" type="ORF">BCR36DRAFT_409621</name>
</gene>
<dbReference type="SUPFAM" id="SSF55205">
    <property type="entry name" value="EPT/RTPC-like"/>
    <property type="match status" value="1"/>
</dbReference>
<dbReference type="FunFam" id="3.30.360.20:FF:000001">
    <property type="entry name" value="RNA terminal phosphate cyclase-like 1"/>
    <property type="match status" value="1"/>
</dbReference>
<dbReference type="InterPro" id="IPR013791">
    <property type="entry name" value="RNA3'-term_phos_cycl_insert"/>
</dbReference>
<proteinExistence type="inferred from homology"/>
<dbReference type="EMBL" id="MCFH01000006">
    <property type="protein sequence ID" value="ORX57316.1"/>
    <property type="molecule type" value="Genomic_DNA"/>
</dbReference>
<dbReference type="PROSITE" id="PS01287">
    <property type="entry name" value="RTC"/>
    <property type="match status" value="1"/>
</dbReference>
<dbReference type="InterPro" id="IPR020719">
    <property type="entry name" value="RNA3'_term_phos_cycl-like_CS"/>
</dbReference>
<evidence type="ECO:0000313" key="7">
    <source>
        <dbReference type="EMBL" id="ORX57316.1"/>
    </source>
</evidence>
<protein>
    <submittedName>
        <fullName evidence="7">18S rRNA biogenesis protein</fullName>
    </submittedName>
</protein>
<sequence>MSGANYIKFSGHQFITQRLVLATLTGKPIKIDKIRSEEDNPGLQEHEAAFLHLLEQVTNGSSFDINYSGTSLIYKPGIISGGKINFDCGNSRAIGYFLEPLIVLAPFAKNPLNITLHGITNDNVDISVDLIRTVLLPQLKRFGIENGIELKIVKRGAPPNGGGEVKFSCPIVKQIKPVQYIDEGRIKRIRGIAYATRVSPQMANRVTEVARSQLTHYIPDVYIYTDVYKGAESGNSPGYGLSLVAETTTGALLSAECSFEKQQSSENGEPEKPALFNFETPEDLGKQALKYLLTEIRKGGSVDTFSQWINILLMVLTPEDVSKIRISKLTKVSIQLLRDIRSFFGITYKIKPDSENQTVLLTCVGSGFTNTNKKFT</sequence>
<dbReference type="AlphaFoldDB" id="A0A1Y1VIT5"/>
<dbReference type="InterPro" id="IPR016443">
    <property type="entry name" value="RNA3'_term_phos_cyc_type_2"/>
</dbReference>
<dbReference type="GO" id="GO:0030686">
    <property type="term" value="C:90S preribosome"/>
    <property type="evidence" value="ECO:0007669"/>
    <property type="project" value="EnsemblFungi"/>
</dbReference>
<dbReference type="NCBIfam" id="TIGR03400">
    <property type="entry name" value="18S_RNA_Rcl1p"/>
    <property type="match status" value="1"/>
</dbReference>
<dbReference type="GO" id="GO:0000447">
    <property type="term" value="P:endonucleolytic cleavage in ITS1 to separate SSU-rRNA from 5.8S rRNA and LSU-rRNA from tricistronic rRNA transcript (SSU-rRNA, 5.8S rRNA, LSU-rRNA)"/>
    <property type="evidence" value="ECO:0007669"/>
    <property type="project" value="EnsemblFungi"/>
</dbReference>
<evidence type="ECO:0000256" key="2">
    <source>
        <dbReference type="ARBA" id="ARBA00007089"/>
    </source>
</evidence>
<dbReference type="GO" id="GO:0008047">
    <property type="term" value="F:enzyme activator activity"/>
    <property type="evidence" value="ECO:0007669"/>
    <property type="project" value="EnsemblFungi"/>
</dbReference>
<feature type="domain" description="RNA 3'-terminal phosphate cyclase" evidence="5">
    <location>
        <begin position="8"/>
        <end position="350"/>
    </location>
</feature>
<dbReference type="GO" id="GO:0000480">
    <property type="term" value="P:endonucleolytic cleavage in 5'-ETS of tricistronic rRNA transcript (SSU-rRNA, 5.8S rRNA, LSU-rRNA)"/>
    <property type="evidence" value="ECO:0007669"/>
    <property type="project" value="EnsemblFungi"/>
</dbReference>
<dbReference type="Gene3D" id="3.65.10.20">
    <property type="entry name" value="RNA 3'-terminal phosphate cyclase domain"/>
    <property type="match status" value="1"/>
</dbReference>
<evidence type="ECO:0000313" key="8">
    <source>
        <dbReference type="Proteomes" id="UP000193719"/>
    </source>
</evidence>
<dbReference type="PANTHER" id="PTHR11096">
    <property type="entry name" value="RNA 3' TERMINAL PHOSPHATE CYCLASE"/>
    <property type="match status" value="1"/>
</dbReference>
<name>A0A1Y1VIT5_9FUNG</name>
<comment type="similarity">
    <text evidence="2">Belongs to the RNA 3'-terminal cyclase family. Type 2 subfamily.</text>
</comment>
<keyword evidence="8" id="KW-1185">Reference proteome</keyword>
<dbReference type="PIRSF" id="PIRSF005378">
    <property type="entry name" value="RNA3'_term_phos_cycl_euk"/>
    <property type="match status" value="1"/>
</dbReference>
<feature type="domain" description="RNA 3'-terminal phosphate cyclase insert" evidence="6">
    <location>
        <begin position="182"/>
        <end position="296"/>
    </location>
</feature>